<dbReference type="SMART" id="SM00867">
    <property type="entry name" value="YceI"/>
    <property type="match status" value="1"/>
</dbReference>
<dbReference type="SUPFAM" id="SSF101874">
    <property type="entry name" value="YceI-like"/>
    <property type="match status" value="1"/>
</dbReference>
<organism evidence="2 3">
    <name type="scientific">Parahaliea aestuarii</name>
    <dbReference type="NCBI Taxonomy" id="1852021"/>
    <lineage>
        <taxon>Bacteria</taxon>
        <taxon>Pseudomonadati</taxon>
        <taxon>Pseudomonadota</taxon>
        <taxon>Gammaproteobacteria</taxon>
        <taxon>Cellvibrionales</taxon>
        <taxon>Halieaceae</taxon>
        <taxon>Parahaliea</taxon>
    </lineage>
</organism>
<dbReference type="Pfam" id="PF04264">
    <property type="entry name" value="YceI"/>
    <property type="match status" value="1"/>
</dbReference>
<evidence type="ECO:0000313" key="2">
    <source>
        <dbReference type="EMBL" id="TXS94693.1"/>
    </source>
</evidence>
<dbReference type="Gene3D" id="2.40.128.110">
    <property type="entry name" value="Lipid/polyisoprenoid-binding, YceI-like"/>
    <property type="match status" value="1"/>
</dbReference>
<dbReference type="PANTHER" id="PTHR34406">
    <property type="entry name" value="PROTEIN YCEI"/>
    <property type="match status" value="1"/>
</dbReference>
<dbReference type="RefSeq" id="WP_148062535.1">
    <property type="nucleotide sequence ID" value="NZ_VRYZ01000001.1"/>
</dbReference>
<gene>
    <name evidence="2" type="ORF">FVW59_01920</name>
</gene>
<dbReference type="PANTHER" id="PTHR34406:SF1">
    <property type="entry name" value="PROTEIN YCEI"/>
    <property type="match status" value="1"/>
</dbReference>
<dbReference type="EMBL" id="VRYZ01000001">
    <property type="protein sequence ID" value="TXS94693.1"/>
    <property type="molecule type" value="Genomic_DNA"/>
</dbReference>
<comment type="caution">
    <text evidence="2">The sequence shown here is derived from an EMBL/GenBank/DDBJ whole genome shotgun (WGS) entry which is preliminary data.</text>
</comment>
<dbReference type="Proteomes" id="UP000321933">
    <property type="component" value="Unassembled WGS sequence"/>
</dbReference>
<feature type="domain" description="Lipid/polyisoprenoid-binding YceI-like" evidence="1">
    <location>
        <begin position="112"/>
        <end position="273"/>
    </location>
</feature>
<accession>A0A5C9A1F9</accession>
<dbReference type="InterPro" id="IPR036761">
    <property type="entry name" value="TTHA0802/YceI-like_sf"/>
</dbReference>
<keyword evidence="3" id="KW-1185">Reference proteome</keyword>
<dbReference type="InterPro" id="IPR007372">
    <property type="entry name" value="Lipid/polyisoprenoid-bd_YceI"/>
</dbReference>
<dbReference type="AlphaFoldDB" id="A0A5C9A1F9"/>
<protein>
    <recommendedName>
        <fullName evidence="1">Lipid/polyisoprenoid-binding YceI-like domain-containing protein</fullName>
    </recommendedName>
</protein>
<reference evidence="2 3" key="1">
    <citation type="submission" date="2019-08" db="EMBL/GenBank/DDBJ databases">
        <title>Parahaliea maris sp. nov., isolated from the surface seawater.</title>
        <authorList>
            <person name="Liu Y."/>
        </authorList>
    </citation>
    <scope>NUCLEOTIDE SEQUENCE [LARGE SCALE GENOMIC DNA]</scope>
    <source>
        <strain evidence="2 3">S2-26</strain>
    </source>
</reference>
<dbReference type="OrthoDB" id="9811006at2"/>
<name>A0A5C9A1F9_9GAMM</name>
<evidence type="ECO:0000259" key="1">
    <source>
        <dbReference type="SMART" id="SM00867"/>
    </source>
</evidence>
<evidence type="ECO:0000313" key="3">
    <source>
        <dbReference type="Proteomes" id="UP000321933"/>
    </source>
</evidence>
<proteinExistence type="predicted"/>
<sequence length="274" mass="29375">MLAILTQVPWRSSGCRDTELFSALISAVVEGSDNAHEPTFNRTLQDNARRSGPRTNHACGSRECQSTAVFRPAGDSGQRLPHYYRQRAGPDAVQPGGVSGAIDTEPGRGRPRWLAASSGVLGRGDPGCTAWPGGTTFGGSVSYDSANVAASKVNVTIETGSIDTNHAERDKHLRSDDFLDTGNFGKATFVSKQITNIEDDGTSFDVVGDFTLRGVTRSVTIEVEKVGEGEDPWGGYRVGFEGEAEIRLKDFGIDYDLGPASQVVELDLHIEAVR</sequence>